<keyword evidence="5" id="KW-1185">Reference proteome</keyword>
<dbReference type="Gene3D" id="3.40.30.10">
    <property type="entry name" value="Glutaredoxin"/>
    <property type="match status" value="1"/>
</dbReference>
<dbReference type="EC" id="1.11.1.24" evidence="4"/>
<comment type="caution">
    <text evidence="4">The sequence shown here is derived from an EMBL/GenBank/DDBJ whole genome shotgun (WGS) entry which is preliminary data.</text>
</comment>
<evidence type="ECO:0000313" key="5">
    <source>
        <dbReference type="Proteomes" id="UP001597545"/>
    </source>
</evidence>
<feature type="region of interest" description="Disordered" evidence="1">
    <location>
        <begin position="23"/>
        <end position="58"/>
    </location>
</feature>
<organism evidence="4 5">
    <name type="scientific">Sphingobacterium suaedae</name>
    <dbReference type="NCBI Taxonomy" id="1686402"/>
    <lineage>
        <taxon>Bacteria</taxon>
        <taxon>Pseudomonadati</taxon>
        <taxon>Bacteroidota</taxon>
        <taxon>Sphingobacteriia</taxon>
        <taxon>Sphingobacteriales</taxon>
        <taxon>Sphingobacteriaceae</taxon>
        <taxon>Sphingobacterium</taxon>
    </lineage>
</organism>
<dbReference type="PANTHER" id="PTHR42852">
    <property type="entry name" value="THIOL:DISULFIDE INTERCHANGE PROTEIN DSBE"/>
    <property type="match status" value="1"/>
</dbReference>
<reference evidence="5" key="1">
    <citation type="journal article" date="2019" name="Int. J. Syst. Evol. Microbiol.">
        <title>The Global Catalogue of Microorganisms (GCM) 10K type strain sequencing project: providing services to taxonomists for standard genome sequencing and annotation.</title>
        <authorList>
            <consortium name="The Broad Institute Genomics Platform"/>
            <consortium name="The Broad Institute Genome Sequencing Center for Infectious Disease"/>
            <person name="Wu L."/>
            <person name="Ma J."/>
        </authorList>
    </citation>
    <scope>NUCLEOTIDE SEQUENCE [LARGE SCALE GENOMIC DNA]</scope>
    <source>
        <strain evidence="5">KCTC 42662</strain>
    </source>
</reference>
<keyword evidence="4" id="KW-0575">Peroxidase</keyword>
<dbReference type="InterPro" id="IPR050553">
    <property type="entry name" value="Thioredoxin_ResA/DsbE_sf"/>
</dbReference>
<sequence length="200" mass="22284">MKYICSGVLLAVLSGLTACQSNNPTTNQQAESAQQETTSAHASSAPEQQTQPAPPMAKEAAKQIPDFKFYKVKSGISFTQADIPSGRNTVFILFDPNCGHCQHETGLLAKNYAKLTDVNIYFVSMNDPALMASFLETFGKELIDKPNVEVLYDRNQEFIQKFHVPKQFPANYVYGSDNKLKNNWDGEKTIEFLLAEFTKS</sequence>
<keyword evidence="2" id="KW-0732">Signal</keyword>
<evidence type="ECO:0000256" key="1">
    <source>
        <dbReference type="SAM" id="MobiDB-lite"/>
    </source>
</evidence>
<dbReference type="EMBL" id="JBHULR010000003">
    <property type="protein sequence ID" value="MFD2546675.1"/>
    <property type="molecule type" value="Genomic_DNA"/>
</dbReference>
<feature type="chain" id="PRO_5046126487" evidence="2">
    <location>
        <begin position="21"/>
        <end position="200"/>
    </location>
</feature>
<dbReference type="PANTHER" id="PTHR42852:SF13">
    <property type="entry name" value="PROTEIN DIPZ"/>
    <property type="match status" value="1"/>
</dbReference>
<dbReference type="SUPFAM" id="SSF52833">
    <property type="entry name" value="Thioredoxin-like"/>
    <property type="match status" value="1"/>
</dbReference>
<dbReference type="PROSITE" id="PS51352">
    <property type="entry name" value="THIOREDOXIN_2"/>
    <property type="match status" value="1"/>
</dbReference>
<dbReference type="Proteomes" id="UP001597545">
    <property type="component" value="Unassembled WGS sequence"/>
</dbReference>
<evidence type="ECO:0000259" key="3">
    <source>
        <dbReference type="PROSITE" id="PS51352"/>
    </source>
</evidence>
<proteinExistence type="predicted"/>
<accession>A0ABW5KEG9</accession>
<feature type="compositionally biased region" description="Polar residues" evidence="1">
    <location>
        <begin position="23"/>
        <end position="51"/>
    </location>
</feature>
<gene>
    <name evidence="4" type="ORF">ACFSR5_03335</name>
</gene>
<dbReference type="Pfam" id="PF00578">
    <property type="entry name" value="AhpC-TSA"/>
    <property type="match status" value="1"/>
</dbReference>
<dbReference type="InterPro" id="IPR000866">
    <property type="entry name" value="AhpC/TSA"/>
</dbReference>
<protein>
    <submittedName>
        <fullName evidence="4">Peroxiredoxin family protein</fullName>
        <ecNumber evidence="4">1.11.1.24</ecNumber>
    </submittedName>
</protein>
<feature type="domain" description="Thioredoxin" evidence="3">
    <location>
        <begin position="58"/>
        <end position="200"/>
    </location>
</feature>
<name>A0ABW5KEG9_9SPHI</name>
<feature type="signal peptide" evidence="2">
    <location>
        <begin position="1"/>
        <end position="20"/>
    </location>
</feature>
<dbReference type="GO" id="GO:0140824">
    <property type="term" value="F:thioredoxin-dependent peroxiredoxin activity"/>
    <property type="evidence" value="ECO:0007669"/>
    <property type="project" value="UniProtKB-EC"/>
</dbReference>
<evidence type="ECO:0000256" key="2">
    <source>
        <dbReference type="SAM" id="SignalP"/>
    </source>
</evidence>
<evidence type="ECO:0000313" key="4">
    <source>
        <dbReference type="EMBL" id="MFD2546675.1"/>
    </source>
</evidence>
<dbReference type="PROSITE" id="PS51257">
    <property type="entry name" value="PROKAR_LIPOPROTEIN"/>
    <property type="match status" value="1"/>
</dbReference>
<keyword evidence="4" id="KW-0560">Oxidoreductase</keyword>
<dbReference type="RefSeq" id="WP_380900704.1">
    <property type="nucleotide sequence ID" value="NZ_JBHUEG010000007.1"/>
</dbReference>
<dbReference type="InterPro" id="IPR013766">
    <property type="entry name" value="Thioredoxin_domain"/>
</dbReference>
<dbReference type="InterPro" id="IPR036249">
    <property type="entry name" value="Thioredoxin-like_sf"/>
</dbReference>